<evidence type="ECO:0000313" key="4">
    <source>
        <dbReference type="EMBL" id="KIJ08057.1"/>
    </source>
</evidence>
<keyword evidence="1 3" id="KW-0853">WD repeat</keyword>
<protein>
    <recommendedName>
        <fullName evidence="6">WD40 repeat-like protein</fullName>
    </recommendedName>
</protein>
<dbReference type="PROSITE" id="PS50082">
    <property type="entry name" value="WD_REPEATS_2"/>
    <property type="match status" value="9"/>
</dbReference>
<keyword evidence="5" id="KW-1185">Reference proteome</keyword>
<reference evidence="4 5" key="1">
    <citation type="submission" date="2014-06" db="EMBL/GenBank/DDBJ databases">
        <authorList>
            <consortium name="DOE Joint Genome Institute"/>
            <person name="Kuo A."/>
            <person name="Kohler A."/>
            <person name="Nagy L.G."/>
            <person name="Floudas D."/>
            <person name="Copeland A."/>
            <person name="Barry K.W."/>
            <person name="Cichocki N."/>
            <person name="Veneault-Fourrey C."/>
            <person name="LaButti K."/>
            <person name="Lindquist E.A."/>
            <person name="Lipzen A."/>
            <person name="Lundell T."/>
            <person name="Morin E."/>
            <person name="Murat C."/>
            <person name="Sun H."/>
            <person name="Tunlid A."/>
            <person name="Henrissat B."/>
            <person name="Grigoriev I.V."/>
            <person name="Hibbett D.S."/>
            <person name="Martin F."/>
            <person name="Nordberg H.P."/>
            <person name="Cantor M.N."/>
            <person name="Hua S.X."/>
        </authorList>
    </citation>
    <scope>NUCLEOTIDE SEQUENCE [LARGE SCALE GENOMIC DNA]</scope>
    <source>
        <strain evidence="4 5">ATCC 200175</strain>
    </source>
</reference>
<dbReference type="InterPro" id="IPR036322">
    <property type="entry name" value="WD40_repeat_dom_sf"/>
</dbReference>
<evidence type="ECO:0000313" key="5">
    <source>
        <dbReference type="Proteomes" id="UP000053647"/>
    </source>
</evidence>
<name>A0A0C9TJH5_PAXIN</name>
<feature type="repeat" description="WD" evidence="3">
    <location>
        <begin position="104"/>
        <end position="138"/>
    </location>
</feature>
<proteinExistence type="predicted"/>
<dbReference type="HOGENOM" id="CLU_000288_57_32_1"/>
<dbReference type="PROSITE" id="PS50294">
    <property type="entry name" value="WD_REPEATS_REGION"/>
    <property type="match status" value="7"/>
</dbReference>
<feature type="repeat" description="WD" evidence="3">
    <location>
        <begin position="324"/>
        <end position="355"/>
    </location>
</feature>
<dbReference type="PRINTS" id="PR00320">
    <property type="entry name" value="GPROTEINBRPT"/>
</dbReference>
<dbReference type="InterPro" id="IPR015943">
    <property type="entry name" value="WD40/YVTN_repeat-like_dom_sf"/>
</dbReference>
<dbReference type="EMBL" id="KN819710">
    <property type="protein sequence ID" value="KIJ08057.1"/>
    <property type="molecule type" value="Genomic_DNA"/>
</dbReference>
<feature type="repeat" description="WD" evidence="3">
    <location>
        <begin position="399"/>
        <end position="440"/>
    </location>
</feature>
<feature type="repeat" description="WD" evidence="3">
    <location>
        <begin position="485"/>
        <end position="524"/>
    </location>
</feature>
<feature type="repeat" description="WD" evidence="3">
    <location>
        <begin position="2"/>
        <end position="43"/>
    </location>
</feature>
<feature type="repeat" description="WD" evidence="3">
    <location>
        <begin position="140"/>
        <end position="181"/>
    </location>
</feature>
<dbReference type="Proteomes" id="UP000053647">
    <property type="component" value="Unassembled WGS sequence"/>
</dbReference>
<dbReference type="OrthoDB" id="2691316at2759"/>
<organism evidence="4 5">
    <name type="scientific">Paxillus involutus ATCC 200175</name>
    <dbReference type="NCBI Taxonomy" id="664439"/>
    <lineage>
        <taxon>Eukaryota</taxon>
        <taxon>Fungi</taxon>
        <taxon>Dikarya</taxon>
        <taxon>Basidiomycota</taxon>
        <taxon>Agaricomycotina</taxon>
        <taxon>Agaricomycetes</taxon>
        <taxon>Agaricomycetidae</taxon>
        <taxon>Boletales</taxon>
        <taxon>Paxilineae</taxon>
        <taxon>Paxillaceae</taxon>
        <taxon>Paxillus</taxon>
    </lineage>
</organism>
<dbReference type="SMART" id="SM00320">
    <property type="entry name" value="WD40"/>
    <property type="match status" value="12"/>
</dbReference>
<feature type="repeat" description="WD" evidence="3">
    <location>
        <begin position="442"/>
        <end position="483"/>
    </location>
</feature>
<dbReference type="PROSITE" id="PS00678">
    <property type="entry name" value="WD_REPEATS_1"/>
    <property type="match status" value="6"/>
</dbReference>
<feature type="repeat" description="WD" evidence="3">
    <location>
        <begin position="183"/>
        <end position="224"/>
    </location>
</feature>
<dbReference type="CDD" id="cd00200">
    <property type="entry name" value="WD40"/>
    <property type="match status" value="2"/>
</dbReference>
<feature type="repeat" description="WD" evidence="3">
    <location>
        <begin position="269"/>
        <end position="310"/>
    </location>
</feature>
<reference evidence="5" key="2">
    <citation type="submission" date="2015-01" db="EMBL/GenBank/DDBJ databases">
        <title>Evolutionary Origins and Diversification of the Mycorrhizal Mutualists.</title>
        <authorList>
            <consortium name="DOE Joint Genome Institute"/>
            <consortium name="Mycorrhizal Genomics Consortium"/>
            <person name="Kohler A."/>
            <person name="Kuo A."/>
            <person name="Nagy L.G."/>
            <person name="Floudas D."/>
            <person name="Copeland A."/>
            <person name="Barry K.W."/>
            <person name="Cichocki N."/>
            <person name="Veneault-Fourrey C."/>
            <person name="LaButti K."/>
            <person name="Lindquist E.A."/>
            <person name="Lipzen A."/>
            <person name="Lundell T."/>
            <person name="Morin E."/>
            <person name="Murat C."/>
            <person name="Riley R."/>
            <person name="Ohm R."/>
            <person name="Sun H."/>
            <person name="Tunlid A."/>
            <person name="Henrissat B."/>
            <person name="Grigoriev I.V."/>
            <person name="Hibbett D.S."/>
            <person name="Martin F."/>
        </authorList>
    </citation>
    <scope>NUCLEOTIDE SEQUENCE [LARGE SCALE GENOMIC DNA]</scope>
    <source>
        <strain evidence="5">ATCC 200175</strain>
    </source>
</reference>
<dbReference type="PANTHER" id="PTHR19848">
    <property type="entry name" value="WD40 REPEAT PROTEIN"/>
    <property type="match status" value="1"/>
</dbReference>
<dbReference type="InterPro" id="IPR020472">
    <property type="entry name" value="WD40_PAC1"/>
</dbReference>
<dbReference type="Gene3D" id="2.130.10.10">
    <property type="entry name" value="YVTN repeat-like/Quinoprotein amine dehydrogenase"/>
    <property type="match status" value="5"/>
</dbReference>
<evidence type="ECO:0000256" key="3">
    <source>
        <dbReference type="PROSITE-ProRule" id="PRU00221"/>
    </source>
</evidence>
<dbReference type="Pfam" id="PF00400">
    <property type="entry name" value="WD40"/>
    <property type="match status" value="11"/>
</dbReference>
<dbReference type="PANTHER" id="PTHR19848:SF8">
    <property type="entry name" value="F-BOX AND WD REPEAT DOMAIN CONTAINING 7"/>
    <property type="match status" value="1"/>
</dbReference>
<keyword evidence="2" id="KW-0677">Repeat</keyword>
<feature type="non-terminal residue" evidence="4">
    <location>
        <position position="524"/>
    </location>
</feature>
<feature type="non-terminal residue" evidence="4">
    <location>
        <position position="1"/>
    </location>
</feature>
<evidence type="ECO:0000256" key="2">
    <source>
        <dbReference type="ARBA" id="ARBA00022737"/>
    </source>
</evidence>
<dbReference type="InterPro" id="IPR019775">
    <property type="entry name" value="WD40_repeat_CS"/>
</dbReference>
<accession>A0A0C9TJH5</accession>
<gene>
    <name evidence="4" type="ORF">PAXINDRAFT_43158</name>
</gene>
<dbReference type="AlphaFoldDB" id="A0A0C9TJH5"/>
<evidence type="ECO:0000256" key="1">
    <source>
        <dbReference type="ARBA" id="ARBA00022574"/>
    </source>
</evidence>
<dbReference type="InterPro" id="IPR001680">
    <property type="entry name" value="WD40_rpt"/>
</dbReference>
<dbReference type="SUPFAM" id="SSF50978">
    <property type="entry name" value="WD40 repeat-like"/>
    <property type="match status" value="3"/>
</dbReference>
<sequence length="524" mass="56923">TISAHENYVYGIVYLPGGGRLVTCSDDHTVRIWDLENGEQEGMAMEHGGISGWAQGLAVTRDGRRILSSASYEVLRVWDTETHQPIAEWGGHEGSILCTVPGDVNSICFSPDGTKLASGHDDNMIRVFDVENGDLILGPIQGHTKQVYSVIWSLDGSRLFTASWDRSIRLWDSETGEAIGDPWTGHTNLINSLSLSPDGKKLASASRDGTVRFWDTESGDPIGEPLQHGGEVWVATFSPSGEFVACGEQSGKVSIWRSIDLTSQPLLTISAHEDPVCGIAYLPGGGQLVTCSDDKTVRIWDMENGKQDGMAMEHGDITDWTLGLAVTRDGRRILSSGPDNVLRVWDVETQQSIAEWDGHEGTILCIVVSPDDQLVASGDRQGRIIIRETKEDGQTKHAIETVPGDVNSICFSPDGTKLASGHDDNMIRVFDVESGDLILGPIEGHTHNVNSVIWSLDGSRLFTASWDHSIRLWDSETGEAIGDPWTGHINYVNTMSLSPDGTKLASGSSDDTVRFWGTESGDPI</sequence>
<evidence type="ECO:0008006" key="6">
    <source>
        <dbReference type="Google" id="ProtNLM"/>
    </source>
</evidence>